<reference evidence="4" key="1">
    <citation type="submission" date="2017-04" db="EMBL/GenBank/DDBJ databases">
        <authorList>
            <person name="Varghese N."/>
            <person name="Submissions S."/>
        </authorList>
    </citation>
    <scope>NUCLEOTIDE SEQUENCE [LARGE SCALE GENOMIC DNA]</scope>
    <source>
        <strain evidence="4">RKEM611</strain>
    </source>
</reference>
<name>A0A1Y6BFQ9_9BACT</name>
<dbReference type="SMART" id="SM00954">
    <property type="entry name" value="RelA_SpoT"/>
    <property type="match status" value="1"/>
</dbReference>
<dbReference type="CDD" id="cd05399">
    <property type="entry name" value="NT_Rel-Spo_like"/>
    <property type="match status" value="1"/>
</dbReference>
<protein>
    <submittedName>
        <fullName evidence="3">PpGpp synthetase catalytic domain-containing protein (RelA/SpoT-type nucleotidyltranferase)</fullName>
    </submittedName>
</protein>
<dbReference type="EMBL" id="FWZT01000004">
    <property type="protein sequence ID" value="SMF08847.1"/>
    <property type="molecule type" value="Genomic_DNA"/>
</dbReference>
<feature type="coiled-coil region" evidence="1">
    <location>
        <begin position="176"/>
        <end position="203"/>
    </location>
</feature>
<dbReference type="Gene3D" id="1.10.287.860">
    <property type="entry name" value="Nucleotidyltransferase"/>
    <property type="match status" value="1"/>
</dbReference>
<dbReference type="Gene3D" id="3.30.460.10">
    <property type="entry name" value="Beta Polymerase, domain 2"/>
    <property type="match status" value="1"/>
</dbReference>
<evidence type="ECO:0000313" key="4">
    <source>
        <dbReference type="Proteomes" id="UP000192907"/>
    </source>
</evidence>
<dbReference type="GO" id="GO:0015969">
    <property type="term" value="P:guanosine tetraphosphate metabolic process"/>
    <property type="evidence" value="ECO:0007669"/>
    <property type="project" value="InterPro"/>
</dbReference>
<accession>A0A1Y6BFQ9</accession>
<gene>
    <name evidence="3" type="ORF">SAMN06296036_104323</name>
</gene>
<dbReference type="OrthoDB" id="9789634at2"/>
<keyword evidence="4" id="KW-1185">Reference proteome</keyword>
<feature type="domain" description="RelA/SpoT" evidence="2">
    <location>
        <begin position="44"/>
        <end position="161"/>
    </location>
</feature>
<evidence type="ECO:0000259" key="2">
    <source>
        <dbReference type="SMART" id="SM00954"/>
    </source>
</evidence>
<evidence type="ECO:0000256" key="1">
    <source>
        <dbReference type="SAM" id="Coils"/>
    </source>
</evidence>
<dbReference type="Pfam" id="PF04607">
    <property type="entry name" value="RelA_SpoT"/>
    <property type="match status" value="1"/>
</dbReference>
<dbReference type="PANTHER" id="PTHR41773">
    <property type="entry name" value="GTP PYROPHOSPHATASE-RELATED"/>
    <property type="match status" value="1"/>
</dbReference>
<organism evidence="3 4">
    <name type="scientific">Pseudobacteriovorax antillogorgiicola</name>
    <dbReference type="NCBI Taxonomy" id="1513793"/>
    <lineage>
        <taxon>Bacteria</taxon>
        <taxon>Pseudomonadati</taxon>
        <taxon>Bdellovibrionota</taxon>
        <taxon>Oligoflexia</taxon>
        <taxon>Oligoflexales</taxon>
        <taxon>Pseudobacteriovoracaceae</taxon>
        <taxon>Pseudobacteriovorax</taxon>
    </lineage>
</organism>
<dbReference type="InterPro" id="IPR007685">
    <property type="entry name" value="RelA_SpoT"/>
</dbReference>
<dbReference type="InterPro" id="IPR043519">
    <property type="entry name" value="NT_sf"/>
</dbReference>
<dbReference type="RefSeq" id="WP_132316428.1">
    <property type="nucleotide sequence ID" value="NZ_FWZT01000004.1"/>
</dbReference>
<sequence length="366" mass="42433">MNIDEISQGYDGAIPGFEATLYKLKNQLVRALKDAKIHVHGITYRVKTRQSLEGKLSRPDKIYRDLSDVTDILGIRVITYFADDIDRIAKVIEDRFDVDLSNSVDKRIQSAPDQFGYQSLHYICKIDHELISSFEVQIRTILQHAWAEIEHDLGYKFPESVPFEIRRKFSRLSGLLEIADEEFAEIRDAIKRYQKKVNQEDLEQNSDLKLDQISLVSIVRHSLVADVDAALAEQLALPLSDDLFFPHYLIKLLLSVELDSAFDITSTMGKLRGRLPQFVSSYFKFTKKAWDFDASHLNEFHRGYSLFFLSHLVAFEREDLHIKKMEVMRQFYEMSDYPGNTQEATRIASIFVDSMNQKVKHELPSK</sequence>
<dbReference type="Proteomes" id="UP000192907">
    <property type="component" value="Unassembled WGS sequence"/>
</dbReference>
<dbReference type="STRING" id="1513793.SAMN06296036_104323"/>
<keyword evidence="1" id="KW-0175">Coiled coil</keyword>
<dbReference type="SUPFAM" id="SSF81301">
    <property type="entry name" value="Nucleotidyltransferase"/>
    <property type="match status" value="1"/>
</dbReference>
<proteinExistence type="predicted"/>
<dbReference type="PANTHER" id="PTHR41773:SF1">
    <property type="entry name" value="RELA_SPOT DOMAIN-CONTAINING PROTEIN"/>
    <property type="match status" value="1"/>
</dbReference>
<dbReference type="AlphaFoldDB" id="A0A1Y6BFQ9"/>
<evidence type="ECO:0000313" key="3">
    <source>
        <dbReference type="EMBL" id="SMF08847.1"/>
    </source>
</evidence>